<dbReference type="Proteomes" id="UP000254893">
    <property type="component" value="Unassembled WGS sequence"/>
</dbReference>
<dbReference type="EMBL" id="UGYW01000002">
    <property type="protein sequence ID" value="SUJ15385.1"/>
    <property type="molecule type" value="Genomic_DNA"/>
</dbReference>
<dbReference type="RefSeq" id="WP_115170330.1">
    <property type="nucleotide sequence ID" value="NZ_UGYW01000002.1"/>
</dbReference>
<name>A0A380C8X4_SPHSI</name>
<evidence type="ECO:0000313" key="2">
    <source>
        <dbReference type="Proteomes" id="UP000254893"/>
    </source>
</evidence>
<accession>A0A380C8X4</accession>
<evidence type="ECO:0000313" key="1">
    <source>
        <dbReference type="EMBL" id="SUJ15385.1"/>
    </source>
</evidence>
<reference evidence="1 2" key="1">
    <citation type="submission" date="2018-06" db="EMBL/GenBank/DDBJ databases">
        <authorList>
            <consortium name="Pathogen Informatics"/>
            <person name="Doyle S."/>
        </authorList>
    </citation>
    <scope>NUCLEOTIDE SEQUENCE [LARGE SCALE GENOMIC DNA]</scope>
    <source>
        <strain evidence="1 2">NCTC11388</strain>
    </source>
</reference>
<gene>
    <name evidence="1" type="ORF">NCTC11388_02467</name>
</gene>
<evidence type="ECO:0008006" key="3">
    <source>
        <dbReference type="Google" id="ProtNLM"/>
    </source>
</evidence>
<organism evidence="1 2">
    <name type="scientific">Sphingobacterium spiritivorum</name>
    <name type="common">Flavobacterium spiritivorum</name>
    <dbReference type="NCBI Taxonomy" id="258"/>
    <lineage>
        <taxon>Bacteria</taxon>
        <taxon>Pseudomonadati</taxon>
        <taxon>Bacteroidota</taxon>
        <taxon>Sphingobacteriia</taxon>
        <taxon>Sphingobacteriales</taxon>
        <taxon>Sphingobacteriaceae</taxon>
        <taxon>Sphingobacterium</taxon>
    </lineage>
</organism>
<sequence>MSSHHIVRENQEPALLIDVLNAIDEESLGQLLEWSPTLISSDASYDTLESLGIKVDILFLHGSVYDIDIQEHTRIFPVEQSYLISALHYLVENGHQAVNVITDHIPFELLLSYADKLDMVIISTERRTVLVKSPYEKWKPQGEILRVVGSDQIRTHGLTATGDNHYKTSAEGFFKIEFEEPTYLFIEEER</sequence>
<protein>
    <recommendedName>
        <fullName evidence="3">Thiamine pyrophosphokinase</fullName>
    </recommendedName>
</protein>
<proteinExistence type="predicted"/>
<dbReference type="AlphaFoldDB" id="A0A380C8X4"/>